<dbReference type="EMBL" id="LOZE01000138">
    <property type="protein sequence ID" value="KVM19883.1"/>
    <property type="molecule type" value="Genomic_DNA"/>
</dbReference>
<protein>
    <submittedName>
        <fullName evidence="1">Uncharacterized protein</fullName>
    </submittedName>
</protein>
<comment type="caution">
    <text evidence="1">The sequence shown here is derived from an EMBL/GenBank/DDBJ whole genome shotgun (WGS) entry which is preliminary data.</text>
</comment>
<evidence type="ECO:0000313" key="1">
    <source>
        <dbReference type="EMBL" id="KVM19883.1"/>
    </source>
</evidence>
<proteinExistence type="predicted"/>
<name>A0AB73FRD7_9BURK</name>
<sequence>MSTLTYQQLTARTERTILRLVVQSPEQAIGAFEVWEDLVMEMNAFGRTVYEADRAPLQALIFGYDAPAA</sequence>
<dbReference type="AlphaFoldDB" id="A0AB73FRD7"/>
<dbReference type="Proteomes" id="UP000061665">
    <property type="component" value="Unassembled WGS sequence"/>
</dbReference>
<organism evidence="1 2">
    <name type="scientific">Burkholderia ubonensis</name>
    <dbReference type="NCBI Taxonomy" id="101571"/>
    <lineage>
        <taxon>Bacteria</taxon>
        <taxon>Pseudomonadati</taxon>
        <taxon>Pseudomonadota</taxon>
        <taxon>Betaproteobacteria</taxon>
        <taxon>Burkholderiales</taxon>
        <taxon>Burkholderiaceae</taxon>
        <taxon>Burkholderia</taxon>
        <taxon>Burkholderia cepacia complex</taxon>
    </lineage>
</organism>
<accession>A0AB73FRD7</accession>
<gene>
    <name evidence="1" type="ORF">WJ53_22455</name>
</gene>
<evidence type="ECO:0000313" key="2">
    <source>
        <dbReference type="Proteomes" id="UP000061665"/>
    </source>
</evidence>
<dbReference type="RefSeq" id="WP_059724243.1">
    <property type="nucleotide sequence ID" value="NZ_LOYI01000048.1"/>
</dbReference>
<reference evidence="1 2" key="1">
    <citation type="submission" date="2015-11" db="EMBL/GenBank/DDBJ databases">
        <title>Expanding the genomic diversity of Burkholderia species for the development of highly accurate diagnostics.</title>
        <authorList>
            <person name="Sahl J."/>
            <person name="Keim P."/>
            <person name="Wagner D."/>
        </authorList>
    </citation>
    <scope>NUCLEOTIDE SEQUENCE [LARGE SCALE GENOMIC DNA]</scope>
    <source>
        <strain evidence="1 2">MSMB2058</strain>
    </source>
</reference>